<dbReference type="EMBL" id="CAJMWV010009560">
    <property type="protein sequence ID" value="CAE6539399.1"/>
    <property type="molecule type" value="Genomic_DNA"/>
</dbReference>
<name>A0A8H3HVG0_9AGAM</name>
<feature type="domain" description="MACPF-like" evidence="2">
    <location>
        <begin position="38"/>
        <end position="174"/>
    </location>
</feature>
<dbReference type="Proteomes" id="UP000663831">
    <property type="component" value="Unassembled WGS sequence"/>
</dbReference>
<feature type="region of interest" description="Disordered" evidence="1">
    <location>
        <begin position="1"/>
        <end position="26"/>
    </location>
</feature>
<evidence type="ECO:0000259" key="2">
    <source>
        <dbReference type="Pfam" id="PF22693"/>
    </source>
</evidence>
<evidence type="ECO:0000313" key="4">
    <source>
        <dbReference type="Proteomes" id="UP000663831"/>
    </source>
</evidence>
<evidence type="ECO:0000256" key="1">
    <source>
        <dbReference type="SAM" id="MobiDB-lite"/>
    </source>
</evidence>
<dbReference type="AlphaFoldDB" id="A0A8H3HVG0"/>
<dbReference type="InterPro" id="IPR054586">
    <property type="entry name" value="MACPF_1_fungal"/>
</dbReference>
<organism evidence="3 4">
    <name type="scientific">Rhizoctonia solani</name>
    <dbReference type="NCBI Taxonomy" id="456999"/>
    <lineage>
        <taxon>Eukaryota</taxon>
        <taxon>Fungi</taxon>
        <taxon>Dikarya</taxon>
        <taxon>Basidiomycota</taxon>
        <taxon>Agaricomycotina</taxon>
        <taxon>Agaricomycetes</taxon>
        <taxon>Cantharellales</taxon>
        <taxon>Ceratobasidiaceae</taxon>
        <taxon>Rhizoctonia</taxon>
    </lineage>
</organism>
<dbReference type="Pfam" id="PF22693">
    <property type="entry name" value="MACPF_1"/>
    <property type="match status" value="1"/>
</dbReference>
<comment type="caution">
    <text evidence="3">The sequence shown here is derived from an EMBL/GenBank/DDBJ whole genome shotgun (WGS) entry which is preliminary data.</text>
</comment>
<proteinExistence type="predicted"/>
<evidence type="ECO:0000313" key="3">
    <source>
        <dbReference type="EMBL" id="CAE6539399.1"/>
    </source>
</evidence>
<protein>
    <recommendedName>
        <fullName evidence="2">MACPF-like domain-containing protein</fullName>
    </recommendedName>
</protein>
<sequence>MSLNSDSPADNNAPLPQQTPSSQRVNLNDKLLRSAGWLRGFRIDDIGGPRISPYQVASYKNGAYPTIEEENDLSAEIVITSTKREANYAHRGWSNDASTATCPWTCSRFAARNQPNAEGTWYTKLTKTRRLKVEVFLKDLAPTPRFEAEIKDALDQSTLFEKFQAIYRVLEHWGDVVPLVGIAPILSDSGSLRQEHSGN</sequence>
<accession>A0A8H3HVG0</accession>
<reference evidence="3" key="1">
    <citation type="submission" date="2021-01" db="EMBL/GenBank/DDBJ databases">
        <authorList>
            <person name="Kaushik A."/>
        </authorList>
    </citation>
    <scope>NUCLEOTIDE SEQUENCE</scope>
    <source>
        <strain evidence="3">AG3-1AP</strain>
    </source>
</reference>
<gene>
    <name evidence="3" type="ORF">RDB_LOCUS171894</name>
</gene>